<evidence type="ECO:0000256" key="6">
    <source>
        <dbReference type="PROSITE-ProRule" id="PRU00175"/>
    </source>
</evidence>
<dbReference type="GO" id="GO:0006511">
    <property type="term" value="P:ubiquitin-dependent protein catabolic process"/>
    <property type="evidence" value="ECO:0007669"/>
    <property type="project" value="TreeGrafter"/>
</dbReference>
<dbReference type="InterPro" id="IPR051826">
    <property type="entry name" value="E3_ubiquitin-ligase_domain"/>
</dbReference>
<evidence type="ECO:0000256" key="7">
    <source>
        <dbReference type="SAM" id="MobiDB-lite"/>
    </source>
</evidence>
<evidence type="ECO:0000256" key="2">
    <source>
        <dbReference type="ARBA" id="ARBA00022723"/>
    </source>
</evidence>
<dbReference type="AlphaFoldDB" id="A0A1X6NMN7"/>
<keyword evidence="8" id="KW-1133">Transmembrane helix</keyword>
<evidence type="ECO:0000256" key="1">
    <source>
        <dbReference type="ARBA" id="ARBA00004906"/>
    </source>
</evidence>
<comment type="pathway">
    <text evidence="1">Protein modification; protein ubiquitination.</text>
</comment>
<evidence type="ECO:0000256" key="8">
    <source>
        <dbReference type="SAM" id="Phobius"/>
    </source>
</evidence>
<dbReference type="InterPro" id="IPR024766">
    <property type="entry name" value="Znf_RING_H2"/>
</dbReference>
<evidence type="ECO:0000256" key="4">
    <source>
        <dbReference type="ARBA" id="ARBA00022786"/>
    </source>
</evidence>
<evidence type="ECO:0000256" key="5">
    <source>
        <dbReference type="ARBA" id="ARBA00022833"/>
    </source>
</evidence>
<protein>
    <recommendedName>
        <fullName evidence="9">RING-type domain-containing protein</fullName>
    </recommendedName>
</protein>
<dbReference type="PROSITE" id="PS50089">
    <property type="entry name" value="ZF_RING_2"/>
    <property type="match status" value="1"/>
</dbReference>
<sequence length="207" mass="22119">MPVAMTLRVAATAGPAVLSTPAFLPPLTFRQDEPSPADPAPPTGPTRKTLFLGGLAFALIPFSFLSFYMCMRREFKRSILRRHQVMVMTAARSATNRGEARGRALARRPRGGSGGGGKRSRFSDQEKVAAALPTTDLAADACTVSHPDRTEATLACGHTYHGSCIRQWLGKSDKCPLCATAVRAPLFAAAAARGVDLTTRPPLRRAT</sequence>
<gene>
    <name evidence="10" type="ORF">BU14_1087s0002</name>
</gene>
<dbReference type="GO" id="GO:0008270">
    <property type="term" value="F:zinc ion binding"/>
    <property type="evidence" value="ECO:0007669"/>
    <property type="project" value="UniProtKB-KW"/>
</dbReference>
<dbReference type="EMBL" id="KV919385">
    <property type="protein sequence ID" value="OSX69832.1"/>
    <property type="molecule type" value="Genomic_DNA"/>
</dbReference>
<keyword evidence="11" id="KW-1185">Reference proteome</keyword>
<evidence type="ECO:0000313" key="10">
    <source>
        <dbReference type="EMBL" id="OSX69832.1"/>
    </source>
</evidence>
<dbReference type="PANTHER" id="PTHR22765:SF411">
    <property type="entry name" value="OS02G0248440 PROTEIN"/>
    <property type="match status" value="1"/>
</dbReference>
<keyword evidence="8" id="KW-0472">Membrane</keyword>
<name>A0A1X6NMN7_PORUM</name>
<keyword evidence="5" id="KW-0862">Zinc</keyword>
<keyword evidence="8" id="KW-0812">Transmembrane</keyword>
<evidence type="ECO:0000313" key="11">
    <source>
        <dbReference type="Proteomes" id="UP000218209"/>
    </source>
</evidence>
<evidence type="ECO:0000259" key="9">
    <source>
        <dbReference type="PROSITE" id="PS50089"/>
    </source>
</evidence>
<dbReference type="Gene3D" id="3.30.40.10">
    <property type="entry name" value="Zinc/RING finger domain, C3HC4 (zinc finger)"/>
    <property type="match status" value="1"/>
</dbReference>
<proteinExistence type="predicted"/>
<dbReference type="OrthoDB" id="4348522at2759"/>
<reference evidence="10 11" key="1">
    <citation type="submission" date="2017-03" db="EMBL/GenBank/DDBJ databases">
        <title>WGS assembly of Porphyra umbilicalis.</title>
        <authorList>
            <person name="Brawley S.H."/>
            <person name="Blouin N.A."/>
            <person name="Ficko-Blean E."/>
            <person name="Wheeler G.L."/>
            <person name="Lohr M."/>
            <person name="Goodson H.V."/>
            <person name="Jenkins J.W."/>
            <person name="Blaby-Haas C.E."/>
            <person name="Helliwell K.E."/>
            <person name="Chan C."/>
            <person name="Marriage T."/>
            <person name="Bhattacharya D."/>
            <person name="Klein A.S."/>
            <person name="Badis Y."/>
            <person name="Brodie J."/>
            <person name="Cao Y."/>
            <person name="Collen J."/>
            <person name="Dittami S.M."/>
            <person name="Gachon C.M."/>
            <person name="Green B.R."/>
            <person name="Karpowicz S."/>
            <person name="Kim J.W."/>
            <person name="Kudahl U."/>
            <person name="Lin S."/>
            <person name="Michel G."/>
            <person name="Mittag M."/>
            <person name="Olson B.J."/>
            <person name="Pangilinan J."/>
            <person name="Peng Y."/>
            <person name="Qiu H."/>
            <person name="Shu S."/>
            <person name="Singer J.T."/>
            <person name="Smith A.G."/>
            <person name="Sprecher B.N."/>
            <person name="Wagner V."/>
            <person name="Wang W."/>
            <person name="Wang Z.-Y."/>
            <person name="Yan J."/>
            <person name="Yarish C."/>
            <person name="Zoeuner-Riek S."/>
            <person name="Zhuang Y."/>
            <person name="Zou Y."/>
            <person name="Lindquist E.A."/>
            <person name="Grimwood J."/>
            <person name="Barry K."/>
            <person name="Rokhsar D.S."/>
            <person name="Schmutz J."/>
            <person name="Stiller J.W."/>
            <person name="Grossman A.R."/>
            <person name="Prochnik S.E."/>
        </authorList>
    </citation>
    <scope>NUCLEOTIDE SEQUENCE [LARGE SCALE GENOMIC DNA]</scope>
    <source>
        <strain evidence="10">4086291</strain>
    </source>
</reference>
<keyword evidence="3 6" id="KW-0863">Zinc-finger</keyword>
<organism evidence="10 11">
    <name type="scientific">Porphyra umbilicalis</name>
    <name type="common">Purple laver</name>
    <name type="synonym">Red alga</name>
    <dbReference type="NCBI Taxonomy" id="2786"/>
    <lineage>
        <taxon>Eukaryota</taxon>
        <taxon>Rhodophyta</taxon>
        <taxon>Bangiophyceae</taxon>
        <taxon>Bangiales</taxon>
        <taxon>Bangiaceae</taxon>
        <taxon>Porphyra</taxon>
    </lineage>
</organism>
<dbReference type="GO" id="GO:0061630">
    <property type="term" value="F:ubiquitin protein ligase activity"/>
    <property type="evidence" value="ECO:0007669"/>
    <property type="project" value="TreeGrafter"/>
</dbReference>
<feature type="domain" description="RING-type" evidence="9">
    <location>
        <begin position="142"/>
        <end position="178"/>
    </location>
</feature>
<dbReference type="Pfam" id="PF12678">
    <property type="entry name" value="zf-rbx1"/>
    <property type="match status" value="1"/>
</dbReference>
<dbReference type="InterPro" id="IPR001841">
    <property type="entry name" value="Znf_RING"/>
</dbReference>
<keyword evidence="2" id="KW-0479">Metal-binding</keyword>
<evidence type="ECO:0000256" key="3">
    <source>
        <dbReference type="ARBA" id="ARBA00022771"/>
    </source>
</evidence>
<dbReference type="PANTHER" id="PTHR22765">
    <property type="entry name" value="RING FINGER AND PROTEASE ASSOCIATED DOMAIN-CONTAINING"/>
    <property type="match status" value="1"/>
</dbReference>
<keyword evidence="4" id="KW-0833">Ubl conjugation pathway</keyword>
<accession>A0A1X6NMN7</accession>
<dbReference type="SUPFAM" id="SSF57850">
    <property type="entry name" value="RING/U-box"/>
    <property type="match status" value="1"/>
</dbReference>
<dbReference type="InterPro" id="IPR013083">
    <property type="entry name" value="Znf_RING/FYVE/PHD"/>
</dbReference>
<dbReference type="Proteomes" id="UP000218209">
    <property type="component" value="Unassembled WGS sequence"/>
</dbReference>
<feature type="region of interest" description="Disordered" evidence="7">
    <location>
        <begin position="96"/>
        <end position="126"/>
    </location>
</feature>
<feature type="transmembrane region" description="Helical" evidence="8">
    <location>
        <begin position="49"/>
        <end position="71"/>
    </location>
</feature>